<dbReference type="Gene3D" id="3.30.450.90">
    <property type="match status" value="1"/>
</dbReference>
<name>A0A1G6HRY8_9BACT</name>
<dbReference type="NCBIfam" id="TIGR01420">
    <property type="entry name" value="pilT_fam"/>
    <property type="match status" value="1"/>
</dbReference>
<dbReference type="CDD" id="cd01131">
    <property type="entry name" value="PilT"/>
    <property type="match status" value="1"/>
</dbReference>
<dbReference type="Proteomes" id="UP000199411">
    <property type="component" value="Unassembled WGS sequence"/>
</dbReference>
<comment type="similarity">
    <text evidence="1">Belongs to the GSP E family.</text>
</comment>
<keyword evidence="4" id="KW-1185">Reference proteome</keyword>
<evidence type="ECO:0000256" key="1">
    <source>
        <dbReference type="ARBA" id="ARBA00006611"/>
    </source>
</evidence>
<dbReference type="RefSeq" id="WP_092127378.1">
    <property type="nucleotide sequence ID" value="NZ_FMYU01000001.1"/>
</dbReference>
<proteinExistence type="inferred from homology"/>
<dbReference type="GO" id="GO:0016887">
    <property type="term" value="F:ATP hydrolysis activity"/>
    <property type="evidence" value="ECO:0007669"/>
    <property type="project" value="InterPro"/>
</dbReference>
<gene>
    <name evidence="3" type="ORF">SAMN05660835_00089</name>
</gene>
<dbReference type="InterPro" id="IPR006321">
    <property type="entry name" value="PilT/PilU"/>
</dbReference>
<dbReference type="InterPro" id="IPR027417">
    <property type="entry name" value="P-loop_NTPase"/>
</dbReference>
<dbReference type="Pfam" id="PF00437">
    <property type="entry name" value="T2SSE"/>
    <property type="match status" value="1"/>
</dbReference>
<organism evidence="3 4">
    <name type="scientific">Desulfurella multipotens</name>
    <dbReference type="NCBI Taxonomy" id="79269"/>
    <lineage>
        <taxon>Bacteria</taxon>
        <taxon>Pseudomonadati</taxon>
        <taxon>Campylobacterota</taxon>
        <taxon>Desulfurellia</taxon>
        <taxon>Desulfurellales</taxon>
        <taxon>Desulfurellaceae</taxon>
        <taxon>Desulfurella</taxon>
    </lineage>
</organism>
<dbReference type="Gene3D" id="3.40.50.300">
    <property type="entry name" value="P-loop containing nucleotide triphosphate hydrolases"/>
    <property type="match status" value="1"/>
</dbReference>
<dbReference type="EMBL" id="FMYU01000001">
    <property type="protein sequence ID" value="SDB96908.1"/>
    <property type="molecule type" value="Genomic_DNA"/>
</dbReference>
<dbReference type="PROSITE" id="PS00662">
    <property type="entry name" value="T2SP_E"/>
    <property type="match status" value="1"/>
</dbReference>
<dbReference type="InterPro" id="IPR001482">
    <property type="entry name" value="T2SS/T4SS_dom"/>
</dbReference>
<evidence type="ECO:0000313" key="4">
    <source>
        <dbReference type="Proteomes" id="UP000199411"/>
    </source>
</evidence>
<dbReference type="PANTHER" id="PTHR30486:SF16">
    <property type="entry name" value="TWITCHING MOTILITY PROTEIN PILT"/>
    <property type="match status" value="1"/>
</dbReference>
<accession>A0A1G6HRY8</accession>
<feature type="domain" description="Bacterial type II secretion system protein E" evidence="2">
    <location>
        <begin position="196"/>
        <end position="210"/>
    </location>
</feature>
<reference evidence="4" key="1">
    <citation type="submission" date="2016-10" db="EMBL/GenBank/DDBJ databases">
        <authorList>
            <person name="Varghese N."/>
            <person name="Submissions S."/>
        </authorList>
    </citation>
    <scope>NUCLEOTIDE SEQUENCE [LARGE SCALE GENOMIC DNA]</scope>
    <source>
        <strain evidence="4">DSM 8415</strain>
    </source>
</reference>
<dbReference type="OrthoDB" id="9805147at2"/>
<dbReference type="InterPro" id="IPR050921">
    <property type="entry name" value="T4SS_GSP_E_ATPase"/>
</dbReference>
<sequence>MKPKDLVELLRHICSIKASDLHITVGSPPRARVNGDLVNLDYDMLTPTDTRDLCYSVMNELNRKRFEENFDVDFSFGIPELARFRANVFMQRGSVAGAFRIIPQEIPDFNTLGLPSIVKEFANLPKGLVLVTGPTGSGKSTTLAALLNLINKSRPVHIITLEDPIEFTYKHDKALVNQREIGTDASSFAQGLKHIMRQDPDVILIGEMRDAETIAAALTVAETGHLVFATLHTNSAAETITRIVDVFPASQQEQVRVQLSTSLQGIVTQALLKKKDNSGRVVAVEILVPNAAIRNLIRENKIPQIYSTMQIGQEKTGMKIFNQSLFELYSKGLISYNEALNASLNKDELKNMMDRIKINMRG</sequence>
<evidence type="ECO:0000259" key="2">
    <source>
        <dbReference type="PROSITE" id="PS00662"/>
    </source>
</evidence>
<dbReference type="AlphaFoldDB" id="A0A1G6HRY8"/>
<evidence type="ECO:0000313" key="3">
    <source>
        <dbReference type="EMBL" id="SDB96908.1"/>
    </source>
</evidence>
<protein>
    <submittedName>
        <fullName evidence="3">Twitching motility protein PilT</fullName>
    </submittedName>
</protein>
<dbReference type="SUPFAM" id="SSF52540">
    <property type="entry name" value="P-loop containing nucleoside triphosphate hydrolases"/>
    <property type="match status" value="1"/>
</dbReference>
<dbReference type="PANTHER" id="PTHR30486">
    <property type="entry name" value="TWITCHING MOTILITY PROTEIN PILT"/>
    <property type="match status" value="1"/>
</dbReference>
<dbReference type="InterPro" id="IPR003593">
    <property type="entry name" value="AAA+_ATPase"/>
</dbReference>
<dbReference type="SMART" id="SM00382">
    <property type="entry name" value="AAA"/>
    <property type="match status" value="1"/>
</dbReference>
<dbReference type="GO" id="GO:0005524">
    <property type="term" value="F:ATP binding"/>
    <property type="evidence" value="ECO:0007669"/>
    <property type="project" value="InterPro"/>
</dbReference>